<dbReference type="Proteomes" id="UP000076858">
    <property type="component" value="Unassembled WGS sequence"/>
</dbReference>
<name>A0A164SBM0_9CRUS</name>
<dbReference type="Pfam" id="PF01509">
    <property type="entry name" value="TruB_N"/>
    <property type="match status" value="1"/>
</dbReference>
<dbReference type="InterPro" id="IPR020103">
    <property type="entry name" value="PsdUridine_synth_cat_dom_sf"/>
</dbReference>
<dbReference type="HAMAP" id="MF_01080">
    <property type="entry name" value="TruB_bact"/>
    <property type="match status" value="1"/>
</dbReference>
<dbReference type="InterPro" id="IPR014780">
    <property type="entry name" value="tRNA_psdUridine_synth_TruB"/>
</dbReference>
<feature type="compositionally biased region" description="Basic residues" evidence="5">
    <location>
        <begin position="263"/>
        <end position="278"/>
    </location>
</feature>
<evidence type="ECO:0000256" key="3">
    <source>
        <dbReference type="ARBA" id="ARBA00022694"/>
    </source>
</evidence>
<comment type="caution">
    <text evidence="7">The sequence shown here is derived from an EMBL/GenBank/DDBJ whole genome shotgun (WGS) entry which is preliminary data.</text>
</comment>
<dbReference type="GO" id="GO:1990481">
    <property type="term" value="P:mRNA pseudouridine synthesis"/>
    <property type="evidence" value="ECO:0007669"/>
    <property type="project" value="TreeGrafter"/>
</dbReference>
<dbReference type="PANTHER" id="PTHR13767">
    <property type="entry name" value="TRNA-PSEUDOURIDINE SYNTHASE"/>
    <property type="match status" value="1"/>
</dbReference>
<dbReference type="PANTHER" id="PTHR13767:SF2">
    <property type="entry name" value="PSEUDOURIDYLATE SYNTHASE TRUB1"/>
    <property type="match status" value="1"/>
</dbReference>
<dbReference type="NCBIfam" id="TIGR00431">
    <property type="entry name" value="TruB"/>
    <property type="match status" value="1"/>
</dbReference>
<comment type="similarity">
    <text evidence="1">Belongs to the pseudouridine synthase TruB family.</text>
</comment>
<organism evidence="7 8">
    <name type="scientific">Daphnia magna</name>
    <dbReference type="NCBI Taxonomy" id="35525"/>
    <lineage>
        <taxon>Eukaryota</taxon>
        <taxon>Metazoa</taxon>
        <taxon>Ecdysozoa</taxon>
        <taxon>Arthropoda</taxon>
        <taxon>Crustacea</taxon>
        <taxon>Branchiopoda</taxon>
        <taxon>Diplostraca</taxon>
        <taxon>Cladocera</taxon>
        <taxon>Anomopoda</taxon>
        <taxon>Daphniidae</taxon>
        <taxon>Daphnia</taxon>
    </lineage>
</organism>
<feature type="domain" description="Pseudouridine synthase II N-terminal" evidence="6">
    <location>
        <begin position="41"/>
        <end position="183"/>
    </location>
</feature>
<feature type="region of interest" description="Disordered" evidence="5">
    <location>
        <begin position="260"/>
        <end position="279"/>
    </location>
</feature>
<dbReference type="GO" id="GO:0005634">
    <property type="term" value="C:nucleus"/>
    <property type="evidence" value="ECO:0007669"/>
    <property type="project" value="TreeGrafter"/>
</dbReference>
<evidence type="ECO:0000313" key="7">
    <source>
        <dbReference type="EMBL" id="KZS09452.1"/>
    </source>
</evidence>
<evidence type="ECO:0000256" key="5">
    <source>
        <dbReference type="SAM" id="MobiDB-lite"/>
    </source>
</evidence>
<dbReference type="GO" id="GO:0160148">
    <property type="term" value="F:tRNA pseudouridine(55) synthase activity"/>
    <property type="evidence" value="ECO:0007669"/>
    <property type="project" value="UniProtKB-EC"/>
</dbReference>
<keyword evidence="8" id="KW-1185">Reference proteome</keyword>
<dbReference type="Gene3D" id="3.30.2350.10">
    <property type="entry name" value="Pseudouridine synthase"/>
    <property type="match status" value="1"/>
</dbReference>
<keyword evidence="4" id="KW-0413">Isomerase</keyword>
<dbReference type="EC" id="5.4.99.25" evidence="2"/>
<protein>
    <recommendedName>
        <fullName evidence="2">tRNA pseudouridine(55) synthase</fullName>
        <ecNumber evidence="2">5.4.99.25</ecNumber>
    </recommendedName>
</protein>
<dbReference type="InterPro" id="IPR002501">
    <property type="entry name" value="PsdUridine_synth_N"/>
</dbReference>
<dbReference type="GO" id="GO:0003723">
    <property type="term" value="F:RNA binding"/>
    <property type="evidence" value="ECO:0007669"/>
    <property type="project" value="InterPro"/>
</dbReference>
<proteinExistence type="inferred from homology"/>
<dbReference type="AlphaFoldDB" id="A0A164SBM0"/>
<reference evidence="7 8" key="1">
    <citation type="submission" date="2016-03" db="EMBL/GenBank/DDBJ databases">
        <title>EvidentialGene: Evidence-directed Construction of Genes on Genomes.</title>
        <authorList>
            <person name="Gilbert D.G."/>
            <person name="Choi J.-H."/>
            <person name="Mockaitis K."/>
            <person name="Colbourne J."/>
            <person name="Pfrender M."/>
        </authorList>
    </citation>
    <scope>NUCLEOTIDE SEQUENCE [LARGE SCALE GENOMIC DNA]</scope>
    <source>
        <strain evidence="7 8">Xinb3</strain>
        <tissue evidence="7">Complete organism</tissue>
    </source>
</reference>
<evidence type="ECO:0000256" key="1">
    <source>
        <dbReference type="ARBA" id="ARBA00008999"/>
    </source>
</evidence>
<sequence>MSITRLQGIFPVFKPRGITSSQLLEVIKIKLNKENTSDTPVKMGHGGTLDINATGVLVVGINDGCSKLPAFLGGSKVYHSSCVFGRATDSYNKEGKTIMEKSFDHITLSDINSFSTAMKGQVLQKPPPFSALKFQGKRLSDLAREGTAVDPNPRLVNCYDFKVIEFVLPKLTFELSCSKGFYVRSLVHDLGLALDSCAYLDELERIRQGPFETDHCLMEEDCTVSGIKQKILDMWQSTEEYLDCQMTMYRSLNASKNQSQFPVKHKHGGSNKIGKKQSHKWEFVK</sequence>
<keyword evidence="3" id="KW-0819">tRNA processing</keyword>
<dbReference type="SUPFAM" id="SSF55120">
    <property type="entry name" value="Pseudouridine synthase"/>
    <property type="match status" value="1"/>
</dbReference>
<evidence type="ECO:0000256" key="2">
    <source>
        <dbReference type="ARBA" id="ARBA00012787"/>
    </source>
</evidence>
<evidence type="ECO:0000259" key="6">
    <source>
        <dbReference type="Pfam" id="PF01509"/>
    </source>
</evidence>
<dbReference type="EMBL" id="LRGB01002066">
    <property type="protein sequence ID" value="KZS09452.1"/>
    <property type="molecule type" value="Genomic_DNA"/>
</dbReference>
<dbReference type="STRING" id="35525.A0A164SBM0"/>
<accession>A0A164SBM0</accession>
<dbReference type="GO" id="GO:0006400">
    <property type="term" value="P:tRNA modification"/>
    <property type="evidence" value="ECO:0007669"/>
    <property type="project" value="TreeGrafter"/>
</dbReference>
<gene>
    <name evidence="7" type="ORF">APZ42_026257</name>
</gene>
<evidence type="ECO:0000256" key="4">
    <source>
        <dbReference type="ARBA" id="ARBA00023235"/>
    </source>
</evidence>
<dbReference type="OrthoDB" id="9995526at2759"/>
<evidence type="ECO:0000313" key="8">
    <source>
        <dbReference type="Proteomes" id="UP000076858"/>
    </source>
</evidence>